<evidence type="ECO:0000256" key="1">
    <source>
        <dbReference type="ARBA" id="ARBA00004613"/>
    </source>
</evidence>
<dbReference type="EMBL" id="AP025523">
    <property type="protein sequence ID" value="BDE06398.1"/>
    <property type="molecule type" value="Genomic_DNA"/>
</dbReference>
<dbReference type="PROSITE" id="PS51677">
    <property type="entry name" value="NODB"/>
    <property type="match status" value="1"/>
</dbReference>
<dbReference type="RefSeq" id="WP_317997360.1">
    <property type="nucleotide sequence ID" value="NZ_AP025523.1"/>
</dbReference>
<dbReference type="InterPro" id="IPR002509">
    <property type="entry name" value="NODB_dom"/>
</dbReference>
<feature type="domain" description="NodB homology" evidence="4">
    <location>
        <begin position="100"/>
        <end position="257"/>
    </location>
</feature>
<evidence type="ECO:0000256" key="2">
    <source>
        <dbReference type="ARBA" id="ARBA00022729"/>
    </source>
</evidence>
<dbReference type="PANTHER" id="PTHR34216">
    <property type="match status" value="1"/>
</dbReference>
<dbReference type="GO" id="GO:0005975">
    <property type="term" value="P:carbohydrate metabolic process"/>
    <property type="evidence" value="ECO:0007669"/>
    <property type="project" value="InterPro"/>
</dbReference>
<evidence type="ECO:0000259" key="4">
    <source>
        <dbReference type="PROSITE" id="PS51677"/>
    </source>
</evidence>
<keyword evidence="2 3" id="KW-0732">Signal</keyword>
<dbReference type="Gene3D" id="3.20.20.370">
    <property type="entry name" value="Glycoside hydrolase/deacetylase"/>
    <property type="match status" value="1"/>
</dbReference>
<dbReference type="Proteomes" id="UP001317532">
    <property type="component" value="Chromosome"/>
</dbReference>
<dbReference type="GO" id="GO:0016810">
    <property type="term" value="F:hydrolase activity, acting on carbon-nitrogen (but not peptide) bonds"/>
    <property type="evidence" value="ECO:0007669"/>
    <property type="project" value="InterPro"/>
</dbReference>
<gene>
    <name evidence="5" type="ORF">WPS_16740</name>
</gene>
<organism evidence="5 6">
    <name type="scientific">Vulcanimicrobium alpinum</name>
    <dbReference type="NCBI Taxonomy" id="3016050"/>
    <lineage>
        <taxon>Bacteria</taxon>
        <taxon>Bacillati</taxon>
        <taxon>Vulcanimicrobiota</taxon>
        <taxon>Vulcanimicrobiia</taxon>
        <taxon>Vulcanimicrobiales</taxon>
        <taxon>Vulcanimicrobiaceae</taxon>
        <taxon>Vulcanimicrobium</taxon>
    </lineage>
</organism>
<evidence type="ECO:0000313" key="6">
    <source>
        <dbReference type="Proteomes" id="UP001317532"/>
    </source>
</evidence>
<evidence type="ECO:0000256" key="3">
    <source>
        <dbReference type="SAM" id="SignalP"/>
    </source>
</evidence>
<proteinExistence type="predicted"/>
<sequence>MTRVRAFASRVSAALVLACGGFAPAVAAAAHAPGASVAGVPVLMYHRIAPDTPGDAVGRSLTIDPKTFDAQLSWLDAHGIRTLTMDDLVAQLRRGEHPRRAVVLTFDDGYVDAATYATPLLRKHHARASFYVSAGFVGLERHAGWRQLRAMRAAGMEIGCHGTRHLDLATLDRAGLEAEIGHCAQTLARYLARPTTYAYAAGKWGPEAIAVLREHRFDAALTERPGLVRDLGEPFALPRRRVDRDDGIGAFAGIATP</sequence>
<dbReference type="CDD" id="cd10918">
    <property type="entry name" value="CE4_NodB_like_5s_6s"/>
    <property type="match status" value="1"/>
</dbReference>
<dbReference type="PANTHER" id="PTHR34216:SF3">
    <property type="entry name" value="POLY-BETA-1,6-N-ACETYL-D-GLUCOSAMINE N-DEACETYLASE"/>
    <property type="match status" value="1"/>
</dbReference>
<keyword evidence="6" id="KW-1185">Reference proteome</keyword>
<dbReference type="GO" id="GO:0005576">
    <property type="term" value="C:extracellular region"/>
    <property type="evidence" value="ECO:0007669"/>
    <property type="project" value="UniProtKB-SubCell"/>
</dbReference>
<protein>
    <recommendedName>
        <fullName evidence="4">NodB homology domain-containing protein</fullName>
    </recommendedName>
</protein>
<dbReference type="SUPFAM" id="SSF88713">
    <property type="entry name" value="Glycoside hydrolase/deacetylase"/>
    <property type="match status" value="1"/>
</dbReference>
<feature type="signal peptide" evidence="3">
    <location>
        <begin position="1"/>
        <end position="27"/>
    </location>
</feature>
<comment type="subcellular location">
    <subcellularLocation>
        <location evidence="1">Secreted</location>
    </subcellularLocation>
</comment>
<reference evidence="5 6" key="1">
    <citation type="journal article" date="2022" name="ISME Commun">
        <title>Vulcanimicrobium alpinus gen. nov. sp. nov., the first cultivated representative of the candidate phylum 'Eremiobacterota', is a metabolically versatile aerobic anoxygenic phototroph.</title>
        <authorList>
            <person name="Yabe S."/>
            <person name="Muto K."/>
            <person name="Abe K."/>
            <person name="Yokota A."/>
            <person name="Staudigel H."/>
            <person name="Tebo B.M."/>
        </authorList>
    </citation>
    <scope>NUCLEOTIDE SEQUENCE [LARGE SCALE GENOMIC DNA]</scope>
    <source>
        <strain evidence="5 6">WC8-2</strain>
    </source>
</reference>
<evidence type="ECO:0000313" key="5">
    <source>
        <dbReference type="EMBL" id="BDE06398.1"/>
    </source>
</evidence>
<dbReference type="InterPro" id="IPR011330">
    <property type="entry name" value="Glyco_hydro/deAcase_b/a-brl"/>
</dbReference>
<feature type="chain" id="PRO_5042960405" description="NodB homology domain-containing protein" evidence="3">
    <location>
        <begin position="28"/>
        <end position="257"/>
    </location>
</feature>
<name>A0AAN1XXY4_UNVUL</name>
<dbReference type="InterPro" id="IPR051398">
    <property type="entry name" value="Polysacch_Deacetylase"/>
</dbReference>
<dbReference type="KEGG" id="vab:WPS_16740"/>
<accession>A0AAN1XXY4</accession>
<dbReference type="AlphaFoldDB" id="A0AAN1XXY4"/>
<dbReference type="Pfam" id="PF01522">
    <property type="entry name" value="Polysacc_deac_1"/>
    <property type="match status" value="1"/>
</dbReference>